<evidence type="ECO:0000313" key="1">
    <source>
        <dbReference type="EMBL" id="ENO89120.1"/>
    </source>
</evidence>
<keyword evidence="2" id="KW-1185">Reference proteome</keyword>
<dbReference type="Proteomes" id="UP000013232">
    <property type="component" value="Unassembled WGS sequence"/>
</dbReference>
<evidence type="ECO:0000313" key="2">
    <source>
        <dbReference type="Proteomes" id="UP000013232"/>
    </source>
</evidence>
<dbReference type="RefSeq" id="WP_004336270.1">
    <property type="nucleotide sequence ID" value="NZ_AMXE01000020.1"/>
</dbReference>
<name>N6YC64_THAL4</name>
<gene>
    <name evidence="1" type="ORF">C666_07575</name>
</gene>
<dbReference type="STRING" id="1123367.GCA_000621305_01588"/>
<protein>
    <submittedName>
        <fullName evidence="1">Uncharacterized protein</fullName>
    </submittedName>
</protein>
<dbReference type="Pfam" id="PF13557">
    <property type="entry name" value="Phenol_MetA_deg"/>
    <property type="match status" value="1"/>
</dbReference>
<sequence length="289" mass="31443">MNTERQERPSTGLLLGLACVAGVAGMLAAGDSEAATGRSFIAPHEYALPSNVPDGFDVFLVYGYLERGDQAFDAKGDKQRSDRTETMVSLLKYSRGWTLESDPNFGYAWELIVPVSGSRNRTARTSASGVGDPIVAPYIWYKLSEKVTVGTDFLFQLPVGDSDVGGGDSWKFTNSVFVDVQLGKFNYTGDVIWNFPGTSNKADAKAGKSWSTEHLFGYRVSPLVEPYVGVAYEYQKASVINPANSETDVMGGVMFHFKKGSAAFHLLHTVDGKNRPAGNSLNLRLVWAL</sequence>
<organism evidence="1 2">
    <name type="scientific">Thauera linaloolentis (strain DSM 12138 / JCM 21573 / CCUG 41526 / CIP 105981 / IAM 15112 / NBRC 102519 / 47Lol)</name>
    <dbReference type="NCBI Taxonomy" id="1123367"/>
    <lineage>
        <taxon>Bacteria</taxon>
        <taxon>Pseudomonadati</taxon>
        <taxon>Pseudomonadota</taxon>
        <taxon>Betaproteobacteria</taxon>
        <taxon>Rhodocyclales</taxon>
        <taxon>Zoogloeaceae</taxon>
        <taxon>Thauera</taxon>
    </lineage>
</organism>
<dbReference type="eggNOG" id="COG4313">
    <property type="taxonomic scope" value="Bacteria"/>
</dbReference>
<dbReference type="InterPro" id="IPR025737">
    <property type="entry name" value="FApF"/>
</dbReference>
<comment type="caution">
    <text evidence="1">The sequence shown here is derived from an EMBL/GenBank/DDBJ whole genome shotgun (WGS) entry which is preliminary data.</text>
</comment>
<accession>N6YC64</accession>
<dbReference type="OrthoDB" id="5981827at2"/>
<reference evidence="1 2" key="1">
    <citation type="submission" date="2012-09" db="EMBL/GenBank/DDBJ databases">
        <title>Draft Genome Sequences of 6 Strains from Genus Thauera.</title>
        <authorList>
            <person name="Liu B."/>
            <person name="Shapleigh J.P."/>
            <person name="Frostegard A.H."/>
        </authorList>
    </citation>
    <scope>NUCLEOTIDE SEQUENCE [LARGE SCALE GENOMIC DNA]</scope>
    <source>
        <strain evidence="2">47Lol / DSM 12138</strain>
    </source>
</reference>
<dbReference type="EMBL" id="AMXE01000020">
    <property type="protein sequence ID" value="ENO89120.1"/>
    <property type="molecule type" value="Genomic_DNA"/>
</dbReference>
<proteinExistence type="predicted"/>
<dbReference type="AlphaFoldDB" id="N6YC64"/>
<dbReference type="PROSITE" id="PS51257">
    <property type="entry name" value="PROKAR_LIPOPROTEIN"/>
    <property type="match status" value="1"/>
</dbReference>